<evidence type="ECO:0000313" key="1">
    <source>
        <dbReference type="EMBL" id="SVA00363.1"/>
    </source>
</evidence>
<gene>
    <name evidence="1" type="ORF">METZ01_LOCUS53217</name>
</gene>
<organism evidence="1">
    <name type="scientific">marine metagenome</name>
    <dbReference type="NCBI Taxonomy" id="408172"/>
    <lineage>
        <taxon>unclassified sequences</taxon>
        <taxon>metagenomes</taxon>
        <taxon>ecological metagenomes</taxon>
    </lineage>
</organism>
<name>A0A381SGQ1_9ZZZZ</name>
<sequence>MTSLIFQGLLPEPLLVGPQTAVEARGRSHP</sequence>
<dbReference type="AlphaFoldDB" id="A0A381SGQ1"/>
<protein>
    <submittedName>
        <fullName evidence="1">Uncharacterized protein</fullName>
    </submittedName>
</protein>
<reference evidence="1" key="1">
    <citation type="submission" date="2018-05" db="EMBL/GenBank/DDBJ databases">
        <authorList>
            <person name="Lanie J.A."/>
            <person name="Ng W.-L."/>
            <person name="Kazmierczak K.M."/>
            <person name="Andrzejewski T.M."/>
            <person name="Davidsen T.M."/>
            <person name="Wayne K.J."/>
            <person name="Tettelin H."/>
            <person name="Glass J.I."/>
            <person name="Rusch D."/>
            <person name="Podicherti R."/>
            <person name="Tsui H.-C.T."/>
            <person name="Winkler M.E."/>
        </authorList>
    </citation>
    <scope>NUCLEOTIDE SEQUENCE</scope>
</reference>
<dbReference type="EMBL" id="UINC01002793">
    <property type="protein sequence ID" value="SVA00363.1"/>
    <property type="molecule type" value="Genomic_DNA"/>
</dbReference>
<accession>A0A381SGQ1</accession>
<proteinExistence type="predicted"/>